<accession>A0A161RFK6</accession>
<dbReference type="STRING" id="1452487.AVW16_07220"/>
<keyword evidence="4 9" id="KW-0862">Zinc</keyword>
<evidence type="ECO:0000256" key="3">
    <source>
        <dbReference type="ARBA" id="ARBA00022801"/>
    </source>
</evidence>
<evidence type="ECO:0000256" key="9">
    <source>
        <dbReference type="PIRSR" id="PIRSR604597-1"/>
    </source>
</evidence>
<dbReference type="OrthoDB" id="9807664at2"/>
<dbReference type="InterPro" id="IPR005019">
    <property type="entry name" value="Adenine_glyco"/>
</dbReference>
<keyword evidence="2" id="KW-0227">DNA damage</keyword>
<dbReference type="Gene3D" id="1.10.340.30">
    <property type="entry name" value="Hypothetical protein, domain 2"/>
    <property type="match status" value="1"/>
</dbReference>
<dbReference type="GO" id="GO:0006284">
    <property type="term" value="P:base-excision repair"/>
    <property type="evidence" value="ECO:0007669"/>
    <property type="project" value="InterPro"/>
</dbReference>
<dbReference type="PANTHER" id="PTHR30037:SF4">
    <property type="entry name" value="DNA-3-METHYLADENINE GLYCOSYLASE I"/>
    <property type="match status" value="1"/>
</dbReference>
<comment type="catalytic activity">
    <reaction evidence="6">
        <text>Hydrolysis of alkylated DNA, releasing 3-methyladenine.</text>
        <dbReference type="EC" id="3.2.2.20"/>
    </reaction>
</comment>
<dbReference type="AlphaFoldDB" id="A0A161RFK6"/>
<keyword evidence="11" id="KW-1185">Reference proteome</keyword>
<dbReference type="RefSeq" id="WP_066610518.1">
    <property type="nucleotide sequence ID" value="NZ_LQQU01000011.1"/>
</dbReference>
<protein>
    <recommendedName>
        <fullName evidence="8">DNA-3-methyladenine glycosylase I</fullName>
        <ecNumber evidence="8">3.2.2.20</ecNumber>
    </recommendedName>
</protein>
<comment type="function">
    <text evidence="7">Hydrolysis of the deoxyribose N-glycosidic bond to excise 3-methyladenine from the damaged DNA polymer formed by alkylation lesions.</text>
</comment>
<evidence type="ECO:0000256" key="6">
    <source>
        <dbReference type="ARBA" id="ARBA00052558"/>
    </source>
</evidence>
<name>A0A161RFK6_9NEIS</name>
<dbReference type="EMBL" id="LQQU01000011">
    <property type="protein sequence ID" value="KZE33849.1"/>
    <property type="molecule type" value="Genomic_DNA"/>
</dbReference>
<gene>
    <name evidence="10" type="ORF">AVW16_07220</name>
</gene>
<feature type="binding site" evidence="9">
    <location>
        <position position="183"/>
    </location>
    <ligand>
        <name>Zn(2+)</name>
        <dbReference type="ChEBI" id="CHEBI:29105"/>
    </ligand>
</feature>
<dbReference type="GO" id="GO:0008725">
    <property type="term" value="F:DNA-3-methyladenine glycosylase activity"/>
    <property type="evidence" value="ECO:0007669"/>
    <property type="project" value="UniProtKB-EC"/>
</dbReference>
<evidence type="ECO:0000313" key="11">
    <source>
        <dbReference type="Proteomes" id="UP000076625"/>
    </source>
</evidence>
<feature type="binding site" evidence="9">
    <location>
        <position position="21"/>
    </location>
    <ligand>
        <name>Zn(2+)</name>
        <dbReference type="ChEBI" id="CHEBI:29105"/>
    </ligand>
</feature>
<evidence type="ECO:0000256" key="4">
    <source>
        <dbReference type="ARBA" id="ARBA00022833"/>
    </source>
</evidence>
<keyword evidence="1 9" id="KW-0479">Metal-binding</keyword>
<dbReference type="InterPro" id="IPR004597">
    <property type="entry name" value="Tag"/>
</dbReference>
<organism evidence="10 11">
    <name type="scientific">Crenobacter luteus</name>
    <dbReference type="NCBI Taxonomy" id="1452487"/>
    <lineage>
        <taxon>Bacteria</taxon>
        <taxon>Pseudomonadati</taxon>
        <taxon>Pseudomonadota</taxon>
        <taxon>Betaproteobacteria</taxon>
        <taxon>Neisseriales</taxon>
        <taxon>Neisseriaceae</taxon>
        <taxon>Crenobacter</taxon>
    </lineage>
</organism>
<dbReference type="Pfam" id="PF03352">
    <property type="entry name" value="Adenine_glyco"/>
    <property type="match status" value="1"/>
</dbReference>
<evidence type="ECO:0000313" key="10">
    <source>
        <dbReference type="EMBL" id="KZE33849.1"/>
    </source>
</evidence>
<reference evidence="11" key="1">
    <citation type="submission" date="2016-01" db="EMBL/GenBank/DDBJ databases">
        <title>Draft genome of Chromobacterium sp. F49.</title>
        <authorList>
            <person name="Hong K.W."/>
        </authorList>
    </citation>
    <scope>NUCLEOTIDE SEQUENCE [LARGE SCALE GENOMIC DNA]</scope>
    <source>
        <strain evidence="11">CN10</strain>
    </source>
</reference>
<dbReference type="InterPro" id="IPR011257">
    <property type="entry name" value="DNA_glycosylase"/>
</dbReference>
<dbReference type="FunFam" id="1.10.340.30:FF:000009">
    <property type="entry name" value="DNA-3-methyladenine glycosylase I"/>
    <property type="match status" value="1"/>
</dbReference>
<evidence type="ECO:0000256" key="5">
    <source>
        <dbReference type="ARBA" id="ARBA00023204"/>
    </source>
</evidence>
<dbReference type="NCBIfam" id="TIGR00624">
    <property type="entry name" value="tag"/>
    <property type="match status" value="1"/>
</dbReference>
<evidence type="ECO:0000256" key="8">
    <source>
        <dbReference type="ARBA" id="ARBA00066766"/>
    </source>
</evidence>
<proteinExistence type="predicted"/>
<evidence type="ECO:0000256" key="2">
    <source>
        <dbReference type="ARBA" id="ARBA00022763"/>
    </source>
</evidence>
<dbReference type="EC" id="3.2.2.20" evidence="8"/>
<feature type="binding site" evidence="9">
    <location>
        <position position="179"/>
    </location>
    <ligand>
        <name>Zn(2+)</name>
        <dbReference type="ChEBI" id="CHEBI:29105"/>
    </ligand>
</feature>
<comment type="caution">
    <text evidence="10">The sequence shown here is derived from an EMBL/GenBank/DDBJ whole genome shotgun (WGS) entry which is preliminary data.</text>
</comment>
<keyword evidence="3" id="KW-0378">Hydrolase</keyword>
<evidence type="ECO:0000256" key="7">
    <source>
        <dbReference type="ARBA" id="ARBA00057608"/>
    </source>
</evidence>
<dbReference type="GO" id="GO:0046872">
    <property type="term" value="F:metal ion binding"/>
    <property type="evidence" value="ECO:0007669"/>
    <property type="project" value="UniProtKB-KW"/>
</dbReference>
<evidence type="ECO:0000256" key="1">
    <source>
        <dbReference type="ARBA" id="ARBA00022723"/>
    </source>
</evidence>
<dbReference type="SUPFAM" id="SSF48150">
    <property type="entry name" value="DNA-glycosylase"/>
    <property type="match status" value="1"/>
</dbReference>
<feature type="binding site" evidence="9">
    <location>
        <position position="8"/>
    </location>
    <ligand>
        <name>Zn(2+)</name>
        <dbReference type="ChEBI" id="CHEBI:29105"/>
    </ligand>
</feature>
<dbReference type="PANTHER" id="PTHR30037">
    <property type="entry name" value="DNA-3-METHYLADENINE GLYCOSYLASE 1"/>
    <property type="match status" value="1"/>
</dbReference>
<keyword evidence="5" id="KW-0234">DNA repair</keyword>
<dbReference type="InterPro" id="IPR052891">
    <property type="entry name" value="DNA-3mA_glycosylase"/>
</dbReference>
<dbReference type="Proteomes" id="UP000076625">
    <property type="component" value="Unassembled WGS sequence"/>
</dbReference>
<sequence length="193" mass="21504">MTDSLPRCPWCGSDPLYVAYHDREWGVPSRDDAQLFEMLLLEGAQAGLSWLTILRKREGYRRAFAGFDAARVAAFGPDDVERLVADPAIVRHRGKIESALGNARAFLELQARHGTFADWLWAFVDGEPIVNRWASLAECPSSTPLSERVSRALKKAGMTFVGPTIVYSYLQAVGVVNDHLVGCHRHPDRLGQR</sequence>